<evidence type="ECO:0000256" key="3">
    <source>
        <dbReference type="ARBA" id="ARBA00022475"/>
    </source>
</evidence>
<dbReference type="Proteomes" id="UP000094808">
    <property type="component" value="Unassembled WGS sequence"/>
</dbReference>
<comment type="subcellular location">
    <subcellularLocation>
        <location evidence="1">Cell membrane</location>
    </subcellularLocation>
</comment>
<keyword evidence="6 7" id="KW-0472">Membrane</keyword>
<evidence type="ECO:0000256" key="1">
    <source>
        <dbReference type="ARBA" id="ARBA00004236"/>
    </source>
</evidence>
<accession>A0A853R2I8</accession>
<evidence type="ECO:0000256" key="7">
    <source>
        <dbReference type="SAM" id="Phobius"/>
    </source>
</evidence>
<organism evidence="8 9">
    <name type="scientific">Vibrio ordalii FS-238</name>
    <dbReference type="NCBI Taxonomy" id="617133"/>
    <lineage>
        <taxon>Bacteria</taxon>
        <taxon>Pseudomonadati</taxon>
        <taxon>Pseudomonadota</taxon>
        <taxon>Gammaproteobacteria</taxon>
        <taxon>Vibrionales</taxon>
        <taxon>Vibrionaceae</taxon>
        <taxon>Vibrio</taxon>
    </lineage>
</organism>
<protein>
    <submittedName>
        <fullName evidence="8">SMP protein</fullName>
    </submittedName>
</protein>
<proteinExistence type="inferred from homology"/>
<evidence type="ECO:0000256" key="4">
    <source>
        <dbReference type="ARBA" id="ARBA00022692"/>
    </source>
</evidence>
<evidence type="ECO:0000256" key="6">
    <source>
        <dbReference type="ARBA" id="ARBA00023136"/>
    </source>
</evidence>
<evidence type="ECO:0000256" key="5">
    <source>
        <dbReference type="ARBA" id="ARBA00022989"/>
    </source>
</evidence>
<dbReference type="GO" id="GO:0005886">
    <property type="term" value="C:plasma membrane"/>
    <property type="evidence" value="ECO:0007669"/>
    <property type="project" value="UniProtKB-SubCell"/>
</dbReference>
<comment type="caution">
    <text evidence="8">The sequence shown here is derived from an EMBL/GenBank/DDBJ whole genome shotgun (WGS) entry which is preliminary data.</text>
</comment>
<dbReference type="Pfam" id="PF10144">
    <property type="entry name" value="SMP_2"/>
    <property type="match status" value="1"/>
</dbReference>
<dbReference type="EMBL" id="AJYS02000251">
    <property type="protein sequence ID" value="OEE32850.1"/>
    <property type="molecule type" value="Genomic_DNA"/>
</dbReference>
<gene>
    <name evidence="8" type="ORF">A1QS_08555</name>
</gene>
<keyword evidence="3" id="KW-1003">Cell membrane</keyword>
<keyword evidence="4 7" id="KW-0812">Transmembrane</keyword>
<name>A0A853R2I8_9VIBR</name>
<dbReference type="InterPro" id="IPR019305">
    <property type="entry name" value="Uncharacterised_Smp"/>
</dbReference>
<evidence type="ECO:0000313" key="8">
    <source>
        <dbReference type="EMBL" id="OEE32850.1"/>
    </source>
</evidence>
<feature type="transmembrane region" description="Helical" evidence="7">
    <location>
        <begin position="35"/>
        <end position="55"/>
    </location>
</feature>
<dbReference type="AlphaFoldDB" id="A0A853R2I8"/>
<feature type="transmembrane region" description="Helical" evidence="7">
    <location>
        <begin position="194"/>
        <end position="214"/>
    </location>
</feature>
<keyword evidence="5 7" id="KW-1133">Transmembrane helix</keyword>
<comment type="similarity">
    <text evidence="2">Belongs to the Smp family.</text>
</comment>
<sequence length="234" mass="26199">MYAPDVTLLQFKNASLNMSKVFIYPIRWVMDGSLFSFRVAIRVLTVILLAGMFFFTVKNSVVISKGNERIQANQLETLTKVLISQASLSAGSMISEQDQERLLALTNQLAQDKLVFDATIYDSEGVKLAASDNALSVREVLGLDTPLRTASIGRQQLVEPVYHESSIIGFIRITFETGRVTAISDHHYRKSDRYMYLMLLTSFVSGVLLTLLLLRRKPKSGGENLLLQNVDDMT</sequence>
<keyword evidence="9" id="KW-1185">Reference proteome</keyword>
<evidence type="ECO:0000256" key="2">
    <source>
        <dbReference type="ARBA" id="ARBA00005362"/>
    </source>
</evidence>
<evidence type="ECO:0000313" key="9">
    <source>
        <dbReference type="Proteomes" id="UP000094808"/>
    </source>
</evidence>
<reference evidence="8 9" key="1">
    <citation type="journal article" date="2012" name="Science">
        <title>Ecological populations of bacteria act as socially cohesive units of antibiotic production and resistance.</title>
        <authorList>
            <person name="Cordero O.X."/>
            <person name="Wildschutte H."/>
            <person name="Kirkup B."/>
            <person name="Proehl S."/>
            <person name="Ngo L."/>
            <person name="Hussain F."/>
            <person name="Le Roux F."/>
            <person name="Mincer T."/>
            <person name="Polz M.F."/>
        </authorList>
    </citation>
    <scope>NUCLEOTIDE SEQUENCE [LARGE SCALE GENOMIC DNA]</scope>
    <source>
        <strain evidence="8 9">FS-238</strain>
    </source>
</reference>